<feature type="binding site" evidence="9">
    <location>
        <position position="195"/>
    </location>
    <ligand>
        <name>Zn(2+)</name>
        <dbReference type="ChEBI" id="CHEBI:29105"/>
        <note>catalytic</note>
    </ligand>
</feature>
<dbReference type="GO" id="GO:0008237">
    <property type="term" value="F:metallopeptidase activity"/>
    <property type="evidence" value="ECO:0007669"/>
    <property type="project" value="UniProtKB-KW"/>
</dbReference>
<dbReference type="PANTHER" id="PTHR43126:SF2">
    <property type="entry name" value="D-ALANYL-D-ALANINE DIPEPTIDASE"/>
    <property type="match status" value="1"/>
</dbReference>
<reference evidence="11" key="2">
    <citation type="submission" date="2021-04" db="EMBL/GenBank/DDBJ databases">
        <title>Brevibacillus composti FJAT-54423, complete genome.</title>
        <authorList>
            <person name="Tang R."/>
        </authorList>
    </citation>
    <scope>NUCLEOTIDE SEQUENCE</scope>
    <source>
        <strain evidence="11">FJAT-54424</strain>
    </source>
</reference>
<evidence type="ECO:0000256" key="7">
    <source>
        <dbReference type="ARBA" id="ARBA00023049"/>
    </source>
</evidence>
<keyword evidence="3 9" id="KW-0479">Metal-binding</keyword>
<evidence type="ECO:0000256" key="8">
    <source>
        <dbReference type="ARBA" id="ARBA00023316"/>
    </source>
</evidence>
<dbReference type="GO" id="GO:0006508">
    <property type="term" value="P:proteolysis"/>
    <property type="evidence" value="ECO:0007669"/>
    <property type="project" value="UniProtKB-KW"/>
</dbReference>
<accession>A0A7T5EQ20</accession>
<dbReference type="CDD" id="cd14843">
    <property type="entry name" value="D-Ala-D-Ala_dipeptidase_like"/>
    <property type="match status" value="1"/>
</dbReference>
<sequence>MPLPAQPTLIECGEGMIPLSALSDKITVYPIYHRQGYEGATAEAYLRESAAARLVRAAEALPPGHRFVVLDGWRSYQVQTSLYEGFRKRLLDQGWEEGESLQRLLGKFVAVPSKDIQKPSPHLSGGAVDLTIEGPEGWLDMGTAFDDFSEKAATRYYEDNPPEQDEERIVRANRRLLYHLMSEAGFVNYPKEWWHFEYGTLTWAARKQEQAIYGGILQLSDKSG</sequence>
<proteinExistence type="inferred from homology"/>
<evidence type="ECO:0000313" key="12">
    <source>
        <dbReference type="Proteomes" id="UP000595847"/>
    </source>
</evidence>
<dbReference type="EMBL" id="CP073708">
    <property type="protein sequence ID" value="QUO43743.1"/>
    <property type="molecule type" value="Genomic_DNA"/>
</dbReference>
<dbReference type="InterPro" id="IPR009045">
    <property type="entry name" value="Zn_M74/Hedgehog-like"/>
</dbReference>
<reference evidence="10 12" key="1">
    <citation type="submission" date="2020-12" db="EMBL/GenBank/DDBJ databases">
        <title>strain FJAT-54423T represents a novel species of the genus Brevibacillus.</title>
        <authorList>
            <person name="Tang R."/>
        </authorList>
    </citation>
    <scope>NUCLEOTIDE SEQUENCE [LARGE SCALE GENOMIC DNA]</scope>
    <source>
        <strain evidence="10 12">FJAT-54423</strain>
    </source>
</reference>
<evidence type="ECO:0000313" key="11">
    <source>
        <dbReference type="EMBL" id="QUO43743.1"/>
    </source>
</evidence>
<keyword evidence="7 9" id="KW-0482">Metalloprotease</keyword>
<evidence type="ECO:0000256" key="9">
    <source>
        <dbReference type="HAMAP-Rule" id="MF_01924"/>
    </source>
</evidence>
<comment type="similarity">
    <text evidence="9">Belongs to the peptidase M15D family.</text>
</comment>
<comment type="catalytic activity">
    <reaction evidence="1 9">
        <text>D-alanyl-D-alanine + H2O = 2 D-alanine</text>
        <dbReference type="Rhea" id="RHEA:20661"/>
        <dbReference type="ChEBI" id="CHEBI:15377"/>
        <dbReference type="ChEBI" id="CHEBI:57416"/>
        <dbReference type="ChEBI" id="CHEBI:57822"/>
        <dbReference type="EC" id="3.4.13.22"/>
    </reaction>
</comment>
<evidence type="ECO:0000256" key="5">
    <source>
        <dbReference type="ARBA" id="ARBA00022833"/>
    </source>
</evidence>
<keyword evidence="2 9" id="KW-0645">Protease</keyword>
<dbReference type="GO" id="GO:0160237">
    <property type="term" value="F:D-Ala-D-Ala dipeptidase activity"/>
    <property type="evidence" value="ECO:0007669"/>
    <property type="project" value="UniProtKB-EC"/>
</dbReference>
<name>A0A7T5EQ20_9BACL</name>
<evidence type="ECO:0000256" key="2">
    <source>
        <dbReference type="ARBA" id="ARBA00022670"/>
    </source>
</evidence>
<protein>
    <recommendedName>
        <fullName evidence="9">D-alanyl-D-alanine dipeptidase</fullName>
        <shortName evidence="9">D-Ala-D-Ala dipeptidase</shortName>
        <ecNumber evidence="9">3.4.13.22</ecNumber>
    </recommendedName>
</protein>
<keyword evidence="13" id="KW-1185">Reference proteome</keyword>
<keyword evidence="5 9" id="KW-0862">Zinc</keyword>
<feature type="active site" description="Proton donor/acceptor" evidence="9">
    <location>
        <position position="192"/>
    </location>
</feature>
<dbReference type="Proteomes" id="UP000595847">
    <property type="component" value="Chromosome"/>
</dbReference>
<dbReference type="SUPFAM" id="SSF55166">
    <property type="entry name" value="Hedgehog/DD-peptidase"/>
    <property type="match status" value="1"/>
</dbReference>
<organism evidence="10 12">
    <name type="scientific">Brevibacillus composti</name>
    <dbReference type="NCBI Taxonomy" id="2796470"/>
    <lineage>
        <taxon>Bacteria</taxon>
        <taxon>Bacillati</taxon>
        <taxon>Bacillota</taxon>
        <taxon>Bacilli</taxon>
        <taxon>Bacillales</taxon>
        <taxon>Paenibacillaceae</taxon>
        <taxon>Brevibacillus</taxon>
    </lineage>
</organism>
<dbReference type="InterPro" id="IPR000755">
    <property type="entry name" value="A_A_dipeptidase"/>
</dbReference>
<dbReference type="GO" id="GO:0071555">
    <property type="term" value="P:cell wall organization"/>
    <property type="evidence" value="ECO:0007669"/>
    <property type="project" value="UniProtKB-KW"/>
</dbReference>
<dbReference type="Pfam" id="PF01427">
    <property type="entry name" value="Peptidase_M15"/>
    <property type="match status" value="1"/>
</dbReference>
<dbReference type="EMBL" id="CP066308">
    <property type="protein sequence ID" value="QQE76674.1"/>
    <property type="molecule type" value="Genomic_DNA"/>
</dbReference>
<dbReference type="Proteomes" id="UP000677234">
    <property type="component" value="Chromosome"/>
</dbReference>
<dbReference type="KEGG" id="bcop:JD108_17385"/>
<dbReference type="GO" id="GO:0008270">
    <property type="term" value="F:zinc ion binding"/>
    <property type="evidence" value="ECO:0007669"/>
    <property type="project" value="UniProtKB-UniRule"/>
</dbReference>
<dbReference type="PANTHER" id="PTHR43126">
    <property type="entry name" value="D-ALANYL-D-ALANINE DIPEPTIDASE"/>
    <property type="match status" value="1"/>
</dbReference>
<evidence type="ECO:0000313" key="13">
    <source>
        <dbReference type="Proteomes" id="UP000677234"/>
    </source>
</evidence>
<comment type="function">
    <text evidence="9">Catalyzes hydrolysis of the D-alanyl-D-alanine dipeptide.</text>
</comment>
<comment type="cofactor">
    <cofactor evidence="9">
        <name>Zn(2+)</name>
        <dbReference type="ChEBI" id="CHEBI:29105"/>
    </cofactor>
    <text evidence="9">Binds 1 zinc ion per subunit.</text>
</comment>
<feature type="site" description="Transition state stabilizer" evidence="9">
    <location>
        <position position="74"/>
    </location>
</feature>
<feature type="binding site" evidence="9">
    <location>
        <position position="129"/>
    </location>
    <ligand>
        <name>Zn(2+)</name>
        <dbReference type="ChEBI" id="CHEBI:29105"/>
        <note>catalytic</note>
    </ligand>
</feature>
<dbReference type="EC" id="3.4.13.22" evidence="9"/>
<keyword evidence="8" id="KW-0961">Cell wall biogenesis/degradation</keyword>
<dbReference type="HAMAP" id="MF_01924">
    <property type="entry name" value="A_A_dipeptidase"/>
    <property type="match status" value="1"/>
</dbReference>
<evidence type="ECO:0000256" key="3">
    <source>
        <dbReference type="ARBA" id="ARBA00022723"/>
    </source>
</evidence>
<evidence type="ECO:0000256" key="4">
    <source>
        <dbReference type="ARBA" id="ARBA00022801"/>
    </source>
</evidence>
<feature type="binding site" evidence="9">
    <location>
        <position position="122"/>
    </location>
    <ligand>
        <name>Zn(2+)</name>
        <dbReference type="ChEBI" id="CHEBI:29105"/>
        <note>catalytic</note>
    </ligand>
</feature>
<evidence type="ECO:0000256" key="1">
    <source>
        <dbReference type="ARBA" id="ARBA00001362"/>
    </source>
</evidence>
<evidence type="ECO:0000313" key="10">
    <source>
        <dbReference type="EMBL" id="QQE76674.1"/>
    </source>
</evidence>
<gene>
    <name evidence="10" type="ORF">JD108_17385</name>
    <name evidence="11" type="ORF">KDJ56_17330</name>
</gene>
<keyword evidence="4 9" id="KW-0378">Hydrolase</keyword>
<keyword evidence="6 9" id="KW-0224">Dipeptidase</keyword>
<evidence type="ECO:0000256" key="6">
    <source>
        <dbReference type="ARBA" id="ARBA00022997"/>
    </source>
</evidence>
<dbReference type="AlphaFoldDB" id="A0A7T5EQ20"/>
<dbReference type="Gene3D" id="3.30.1380.10">
    <property type="match status" value="1"/>
</dbReference>